<sequence>FQSMAKDSGGSYEPCNLSHLFIKLAGIHLCFS</sequence>
<dbReference type="AlphaFoldDB" id="A0AAV4W6L2"/>
<dbReference type="EMBL" id="BPLR01015689">
    <property type="protein sequence ID" value="GIY77844.1"/>
    <property type="molecule type" value="Genomic_DNA"/>
</dbReference>
<protein>
    <submittedName>
        <fullName evidence="1">Uncharacterized protein</fullName>
    </submittedName>
</protein>
<dbReference type="Proteomes" id="UP001054945">
    <property type="component" value="Unassembled WGS sequence"/>
</dbReference>
<accession>A0AAV4W6L2</accession>
<keyword evidence="2" id="KW-1185">Reference proteome</keyword>
<evidence type="ECO:0000313" key="2">
    <source>
        <dbReference type="Proteomes" id="UP001054945"/>
    </source>
</evidence>
<organism evidence="1 2">
    <name type="scientific">Caerostris extrusa</name>
    <name type="common">Bark spider</name>
    <name type="synonym">Caerostris bankana</name>
    <dbReference type="NCBI Taxonomy" id="172846"/>
    <lineage>
        <taxon>Eukaryota</taxon>
        <taxon>Metazoa</taxon>
        <taxon>Ecdysozoa</taxon>
        <taxon>Arthropoda</taxon>
        <taxon>Chelicerata</taxon>
        <taxon>Arachnida</taxon>
        <taxon>Araneae</taxon>
        <taxon>Araneomorphae</taxon>
        <taxon>Entelegynae</taxon>
        <taxon>Araneoidea</taxon>
        <taxon>Araneidae</taxon>
        <taxon>Caerostris</taxon>
    </lineage>
</organism>
<gene>
    <name evidence="1" type="ORF">CEXT_443361</name>
</gene>
<feature type="non-terminal residue" evidence="1">
    <location>
        <position position="1"/>
    </location>
</feature>
<name>A0AAV4W6L2_CAEEX</name>
<comment type="caution">
    <text evidence="1">The sequence shown here is derived from an EMBL/GenBank/DDBJ whole genome shotgun (WGS) entry which is preliminary data.</text>
</comment>
<proteinExistence type="predicted"/>
<reference evidence="1 2" key="1">
    <citation type="submission" date="2021-06" db="EMBL/GenBank/DDBJ databases">
        <title>Caerostris extrusa draft genome.</title>
        <authorList>
            <person name="Kono N."/>
            <person name="Arakawa K."/>
        </authorList>
    </citation>
    <scope>NUCLEOTIDE SEQUENCE [LARGE SCALE GENOMIC DNA]</scope>
</reference>
<evidence type="ECO:0000313" key="1">
    <source>
        <dbReference type="EMBL" id="GIY77844.1"/>
    </source>
</evidence>